<dbReference type="KEGG" id="run:DR864_07180"/>
<name>A0A344TFV7_9BACT</name>
<protein>
    <recommendedName>
        <fullName evidence="3">Protein kinase domain-containing protein</fullName>
    </recommendedName>
</protein>
<gene>
    <name evidence="1" type="ORF">DR864_07180</name>
</gene>
<accession>A0A344TFV7</accession>
<keyword evidence="2" id="KW-1185">Reference proteome</keyword>
<dbReference type="Gene3D" id="1.10.510.10">
    <property type="entry name" value="Transferase(Phosphotransferase) domain 1"/>
    <property type="match status" value="1"/>
</dbReference>
<proteinExistence type="predicted"/>
<dbReference type="AlphaFoldDB" id="A0A344TFV7"/>
<evidence type="ECO:0000313" key="2">
    <source>
        <dbReference type="Proteomes" id="UP000251993"/>
    </source>
</evidence>
<sequence length="172" mass="20069">MKYPRKLSSGANNTVIVLSDTEVAKLFTGDTRSDLGSEAEKMKFANTVNELIVKFIRLDYNDEIQAEMLVMERIRPMDFRAYEVEVRELWLDVFEDELRELHQAGFVHRDLKRPSDIGGLAYDNILLTEQGLRLIDVGISALRSQVGEKIFDKYVEIEIQEMQLFRNYFLNR</sequence>
<dbReference type="InterPro" id="IPR011009">
    <property type="entry name" value="Kinase-like_dom_sf"/>
</dbReference>
<evidence type="ECO:0008006" key="3">
    <source>
        <dbReference type="Google" id="ProtNLM"/>
    </source>
</evidence>
<dbReference type="SUPFAM" id="SSF56112">
    <property type="entry name" value="Protein kinase-like (PK-like)"/>
    <property type="match status" value="1"/>
</dbReference>
<organism evidence="1 2">
    <name type="scientific">Runella rosea</name>
    <dbReference type="NCBI Taxonomy" id="2259595"/>
    <lineage>
        <taxon>Bacteria</taxon>
        <taxon>Pseudomonadati</taxon>
        <taxon>Bacteroidota</taxon>
        <taxon>Cytophagia</taxon>
        <taxon>Cytophagales</taxon>
        <taxon>Spirosomataceae</taxon>
        <taxon>Runella</taxon>
    </lineage>
</organism>
<reference evidence="1 2" key="1">
    <citation type="submission" date="2018-07" db="EMBL/GenBank/DDBJ databases">
        <title>Genome sequencing of Runella.</title>
        <authorList>
            <person name="Baek M.-G."/>
            <person name="Yi H."/>
        </authorList>
    </citation>
    <scope>NUCLEOTIDE SEQUENCE [LARGE SCALE GENOMIC DNA]</scope>
    <source>
        <strain evidence="1 2">HYN0085</strain>
    </source>
</reference>
<dbReference type="RefSeq" id="WP_114066313.1">
    <property type="nucleotide sequence ID" value="NZ_CP030850.1"/>
</dbReference>
<dbReference type="OrthoDB" id="950305at2"/>
<evidence type="ECO:0000313" key="1">
    <source>
        <dbReference type="EMBL" id="AXE17528.1"/>
    </source>
</evidence>
<dbReference type="EMBL" id="CP030850">
    <property type="protein sequence ID" value="AXE17528.1"/>
    <property type="molecule type" value="Genomic_DNA"/>
</dbReference>
<dbReference type="Proteomes" id="UP000251993">
    <property type="component" value="Chromosome"/>
</dbReference>